<evidence type="ECO:0000313" key="2">
    <source>
        <dbReference type="Proteomes" id="UP001227230"/>
    </source>
</evidence>
<sequence length="85" mass="9308">MTDRSGLARVILQAGTIWSIDKFLKLGEKETALKSKSQTDSPTLFAIMILACSNKIMHKAACPVGRIMIAESFLKQTHSPVDDCV</sequence>
<accession>A0ABY9E1W5</accession>
<dbReference type="EMBL" id="CP126666">
    <property type="protein sequence ID" value="WKA12749.1"/>
    <property type="molecule type" value="Genomic_DNA"/>
</dbReference>
<proteinExistence type="predicted"/>
<dbReference type="Proteomes" id="UP001227230">
    <property type="component" value="Chromosome 19"/>
</dbReference>
<keyword evidence="2" id="KW-1185">Reference proteome</keyword>
<evidence type="ECO:0000313" key="1">
    <source>
        <dbReference type="EMBL" id="WKA12749.1"/>
    </source>
</evidence>
<gene>
    <name evidence="1" type="ORF">VitviT2T_030105</name>
</gene>
<name>A0ABY9E1W5_VITVI</name>
<reference evidence="1 2" key="1">
    <citation type="journal article" date="2023" name="Hortic Res">
        <title>The complete reference genome for grapevine (Vitis vinifera L.) genetics and breeding.</title>
        <authorList>
            <person name="Shi X."/>
            <person name="Cao S."/>
            <person name="Wang X."/>
            <person name="Huang S."/>
            <person name="Wang Y."/>
            <person name="Liu Z."/>
            <person name="Liu W."/>
            <person name="Leng X."/>
            <person name="Peng Y."/>
            <person name="Wang N."/>
            <person name="Wang Y."/>
            <person name="Ma Z."/>
            <person name="Xu X."/>
            <person name="Zhang F."/>
            <person name="Xue H."/>
            <person name="Zhong H."/>
            <person name="Wang Y."/>
            <person name="Zhang K."/>
            <person name="Velt A."/>
            <person name="Avia K."/>
            <person name="Holtgrawe D."/>
            <person name="Grimplet J."/>
            <person name="Matus J.T."/>
            <person name="Ware D."/>
            <person name="Wu X."/>
            <person name="Wang H."/>
            <person name="Liu C."/>
            <person name="Fang Y."/>
            <person name="Rustenholz C."/>
            <person name="Cheng Z."/>
            <person name="Xiao H."/>
            <person name="Zhou Y."/>
        </authorList>
    </citation>
    <scope>NUCLEOTIDE SEQUENCE [LARGE SCALE GENOMIC DNA]</scope>
    <source>
        <strain evidence="2">cv. Pinot noir / PN40024</strain>
        <tissue evidence="1">Leaf</tissue>
    </source>
</reference>
<protein>
    <submittedName>
        <fullName evidence="1">Uncharacterized protein</fullName>
    </submittedName>
</protein>
<organism evidence="1 2">
    <name type="scientific">Vitis vinifera</name>
    <name type="common">Grape</name>
    <dbReference type="NCBI Taxonomy" id="29760"/>
    <lineage>
        <taxon>Eukaryota</taxon>
        <taxon>Viridiplantae</taxon>
        <taxon>Streptophyta</taxon>
        <taxon>Embryophyta</taxon>
        <taxon>Tracheophyta</taxon>
        <taxon>Spermatophyta</taxon>
        <taxon>Magnoliopsida</taxon>
        <taxon>eudicotyledons</taxon>
        <taxon>Gunneridae</taxon>
        <taxon>Pentapetalae</taxon>
        <taxon>rosids</taxon>
        <taxon>Vitales</taxon>
        <taxon>Vitaceae</taxon>
        <taxon>Viteae</taxon>
        <taxon>Vitis</taxon>
    </lineage>
</organism>